<gene>
    <name evidence="1" type="ORF">AZI86_17690</name>
</gene>
<proteinExistence type="predicted"/>
<dbReference type="Gene3D" id="3.10.290.10">
    <property type="entry name" value="RNA-binding S4 domain"/>
    <property type="match status" value="1"/>
</dbReference>
<evidence type="ECO:0000313" key="1">
    <source>
        <dbReference type="EMBL" id="KYG61540.1"/>
    </source>
</evidence>
<sequence length="88" mass="10112">MEDFIPPKPPKSFRIVLDLLRSEKRLDTVLLEAIKAQNEDLNLREISRTKYKELFKEGKIQIKGQNATPSSSVAKGITYVDIFGYKNK</sequence>
<dbReference type="EMBL" id="LUKE01000006">
    <property type="protein sequence ID" value="KYG61540.1"/>
    <property type="molecule type" value="Genomic_DNA"/>
</dbReference>
<dbReference type="OrthoDB" id="5295599at2"/>
<reference evidence="1 2" key="1">
    <citation type="submission" date="2016-03" db="EMBL/GenBank/DDBJ databases">
        <authorList>
            <person name="Ploux O."/>
        </authorList>
    </citation>
    <scope>NUCLEOTIDE SEQUENCE [LARGE SCALE GENOMIC DNA]</scope>
    <source>
        <strain evidence="1 2">R0</strain>
    </source>
</reference>
<dbReference type="Proteomes" id="UP000075320">
    <property type="component" value="Unassembled WGS sequence"/>
</dbReference>
<evidence type="ECO:0000313" key="2">
    <source>
        <dbReference type="Proteomes" id="UP000075320"/>
    </source>
</evidence>
<dbReference type="GO" id="GO:0003723">
    <property type="term" value="F:RNA binding"/>
    <property type="evidence" value="ECO:0007669"/>
    <property type="project" value="InterPro"/>
</dbReference>
<organism evidence="1 2">
    <name type="scientific">Bdellovibrio bacteriovorus</name>
    <dbReference type="NCBI Taxonomy" id="959"/>
    <lineage>
        <taxon>Bacteria</taxon>
        <taxon>Pseudomonadati</taxon>
        <taxon>Bdellovibrionota</taxon>
        <taxon>Bdellovibrionia</taxon>
        <taxon>Bdellovibrionales</taxon>
        <taxon>Pseudobdellovibrionaceae</taxon>
        <taxon>Bdellovibrio</taxon>
    </lineage>
</organism>
<name>A0A150WF12_BDEBC</name>
<dbReference type="RefSeq" id="WP_061836622.1">
    <property type="nucleotide sequence ID" value="NZ_LUKE01000006.1"/>
</dbReference>
<comment type="caution">
    <text evidence="1">The sequence shown here is derived from an EMBL/GenBank/DDBJ whole genome shotgun (WGS) entry which is preliminary data.</text>
</comment>
<protein>
    <submittedName>
        <fullName evidence="1">Uncharacterized protein</fullName>
    </submittedName>
</protein>
<keyword evidence="2" id="KW-1185">Reference proteome</keyword>
<accession>A0A150WF12</accession>
<dbReference type="InterPro" id="IPR036986">
    <property type="entry name" value="S4_RNA-bd_sf"/>
</dbReference>
<dbReference type="AlphaFoldDB" id="A0A150WF12"/>